<sequence length="54" mass="6456">ILSLDGQVDVPLHSEQDIRIELSSYVARFLKTHQPKYFYSSLWQKLRGKEQYED</sequence>
<dbReference type="EMBL" id="BARV01031211">
    <property type="protein sequence ID" value="GAI35125.1"/>
    <property type="molecule type" value="Genomic_DNA"/>
</dbReference>
<evidence type="ECO:0000313" key="1">
    <source>
        <dbReference type="EMBL" id="GAI35125.1"/>
    </source>
</evidence>
<gene>
    <name evidence="1" type="ORF">S06H3_49432</name>
</gene>
<accession>X1P7W5</accession>
<name>X1P7W5_9ZZZZ</name>
<feature type="non-terminal residue" evidence="1">
    <location>
        <position position="1"/>
    </location>
</feature>
<comment type="caution">
    <text evidence="1">The sequence shown here is derived from an EMBL/GenBank/DDBJ whole genome shotgun (WGS) entry which is preliminary data.</text>
</comment>
<reference evidence="1" key="1">
    <citation type="journal article" date="2014" name="Front. Microbiol.">
        <title>High frequency of phylogenetically diverse reductive dehalogenase-homologous genes in deep subseafloor sedimentary metagenomes.</title>
        <authorList>
            <person name="Kawai M."/>
            <person name="Futagami T."/>
            <person name="Toyoda A."/>
            <person name="Takaki Y."/>
            <person name="Nishi S."/>
            <person name="Hori S."/>
            <person name="Arai W."/>
            <person name="Tsubouchi T."/>
            <person name="Morono Y."/>
            <person name="Uchiyama I."/>
            <person name="Ito T."/>
            <person name="Fujiyama A."/>
            <person name="Inagaki F."/>
            <person name="Takami H."/>
        </authorList>
    </citation>
    <scope>NUCLEOTIDE SEQUENCE</scope>
    <source>
        <strain evidence="1">Expedition CK06-06</strain>
    </source>
</reference>
<organism evidence="1">
    <name type="scientific">marine sediment metagenome</name>
    <dbReference type="NCBI Taxonomy" id="412755"/>
    <lineage>
        <taxon>unclassified sequences</taxon>
        <taxon>metagenomes</taxon>
        <taxon>ecological metagenomes</taxon>
    </lineage>
</organism>
<proteinExistence type="predicted"/>
<protein>
    <submittedName>
        <fullName evidence="1">Uncharacterized protein</fullName>
    </submittedName>
</protein>
<dbReference type="AlphaFoldDB" id="X1P7W5"/>